<reference evidence="1" key="1">
    <citation type="submission" date="2019-10" db="EMBL/GenBank/DDBJ databases">
        <title>Draft genome sequece of Microseira wollei NIES-4236.</title>
        <authorList>
            <person name="Yamaguchi H."/>
            <person name="Suzuki S."/>
            <person name="Kawachi M."/>
        </authorList>
    </citation>
    <scope>NUCLEOTIDE SEQUENCE</scope>
    <source>
        <strain evidence="1">NIES-4236</strain>
    </source>
</reference>
<name>A0AAV3X509_9CYAN</name>
<evidence type="ECO:0000313" key="1">
    <source>
        <dbReference type="EMBL" id="GET37907.1"/>
    </source>
</evidence>
<accession>A0AAV3X509</accession>
<dbReference type="EMBL" id="BLAY01000036">
    <property type="protein sequence ID" value="GET37907.1"/>
    <property type="molecule type" value="Genomic_DNA"/>
</dbReference>
<gene>
    <name evidence="1" type="ORF">MiSe_26610</name>
</gene>
<proteinExistence type="predicted"/>
<organism evidence="1 2">
    <name type="scientific">Microseira wollei NIES-4236</name>
    <dbReference type="NCBI Taxonomy" id="2530354"/>
    <lineage>
        <taxon>Bacteria</taxon>
        <taxon>Bacillati</taxon>
        <taxon>Cyanobacteriota</taxon>
        <taxon>Cyanophyceae</taxon>
        <taxon>Oscillatoriophycideae</taxon>
        <taxon>Aerosakkonematales</taxon>
        <taxon>Aerosakkonemataceae</taxon>
        <taxon>Microseira</taxon>
    </lineage>
</organism>
<dbReference type="AlphaFoldDB" id="A0AAV3X509"/>
<comment type="caution">
    <text evidence="1">The sequence shown here is derived from an EMBL/GenBank/DDBJ whole genome shotgun (WGS) entry which is preliminary data.</text>
</comment>
<protein>
    <submittedName>
        <fullName evidence="1">Uncharacterized protein</fullName>
    </submittedName>
</protein>
<dbReference type="Proteomes" id="UP001050975">
    <property type="component" value="Unassembled WGS sequence"/>
</dbReference>
<dbReference type="RefSeq" id="WP_226580180.1">
    <property type="nucleotide sequence ID" value="NZ_BLAY01000036.1"/>
</dbReference>
<evidence type="ECO:0000313" key="2">
    <source>
        <dbReference type="Proteomes" id="UP001050975"/>
    </source>
</evidence>
<sequence>MSQEPSPNIGGAIDIWYERLNYLEKEKAKIASNPSQKFDLEYQIQECRQEIQRLKDDTLVRHEFSNGSTTLSSPEDEPKQLYRKQVYEMLLLGNGKIASEKRMTLNSFITSVKLTPESAQIIEAEAVQLYQEYQSKLKLFDQLLQEAILYAFINK</sequence>
<keyword evidence="2" id="KW-1185">Reference proteome</keyword>